<organism evidence="3 4">
    <name type="scientific">Polytolypa hystricis (strain UAMH7299)</name>
    <dbReference type="NCBI Taxonomy" id="1447883"/>
    <lineage>
        <taxon>Eukaryota</taxon>
        <taxon>Fungi</taxon>
        <taxon>Dikarya</taxon>
        <taxon>Ascomycota</taxon>
        <taxon>Pezizomycotina</taxon>
        <taxon>Eurotiomycetes</taxon>
        <taxon>Eurotiomycetidae</taxon>
        <taxon>Onygenales</taxon>
        <taxon>Onygenales incertae sedis</taxon>
        <taxon>Polytolypa</taxon>
    </lineage>
</organism>
<comment type="caution">
    <text evidence="3">The sequence shown here is derived from an EMBL/GenBank/DDBJ whole genome shotgun (WGS) entry which is preliminary data.</text>
</comment>
<evidence type="ECO:0000313" key="4">
    <source>
        <dbReference type="Proteomes" id="UP000224634"/>
    </source>
</evidence>
<keyword evidence="2" id="KW-0472">Membrane</keyword>
<dbReference type="OrthoDB" id="2121326at2759"/>
<dbReference type="Proteomes" id="UP000224634">
    <property type="component" value="Unassembled WGS sequence"/>
</dbReference>
<gene>
    <name evidence="3" type="ORF">AJ80_05613</name>
</gene>
<dbReference type="STRING" id="1447883.A0A2B7Y1V1"/>
<keyword evidence="2" id="KW-0812">Transmembrane</keyword>
<feature type="region of interest" description="Disordered" evidence="1">
    <location>
        <begin position="55"/>
        <end position="124"/>
    </location>
</feature>
<keyword evidence="2" id="KW-1133">Transmembrane helix</keyword>
<feature type="compositionally biased region" description="Polar residues" evidence="1">
    <location>
        <begin position="55"/>
        <end position="68"/>
    </location>
</feature>
<accession>A0A2B7Y1V1</accession>
<protein>
    <submittedName>
        <fullName evidence="3">Uncharacterized protein</fullName>
    </submittedName>
</protein>
<feature type="compositionally biased region" description="Gly residues" evidence="1">
    <location>
        <begin position="75"/>
        <end position="102"/>
    </location>
</feature>
<evidence type="ECO:0000313" key="3">
    <source>
        <dbReference type="EMBL" id="PGH15260.1"/>
    </source>
</evidence>
<feature type="transmembrane region" description="Helical" evidence="2">
    <location>
        <begin position="20"/>
        <end position="45"/>
    </location>
</feature>
<keyword evidence="4" id="KW-1185">Reference proteome</keyword>
<dbReference type="AlphaFoldDB" id="A0A2B7Y1V1"/>
<proteinExistence type="predicted"/>
<reference evidence="3 4" key="1">
    <citation type="submission" date="2017-10" db="EMBL/GenBank/DDBJ databases">
        <title>Comparative genomics in systemic dimorphic fungi from Ajellomycetaceae.</title>
        <authorList>
            <person name="Munoz J.F."/>
            <person name="Mcewen J.G."/>
            <person name="Clay O.K."/>
            <person name="Cuomo C.A."/>
        </authorList>
    </citation>
    <scope>NUCLEOTIDE SEQUENCE [LARGE SCALE GENOMIC DNA]</scope>
    <source>
        <strain evidence="3 4">UAMH7299</strain>
    </source>
</reference>
<evidence type="ECO:0000256" key="2">
    <source>
        <dbReference type="SAM" id="Phobius"/>
    </source>
</evidence>
<name>A0A2B7Y1V1_POLH7</name>
<evidence type="ECO:0000256" key="1">
    <source>
        <dbReference type="SAM" id="MobiDB-lite"/>
    </source>
</evidence>
<sequence length="124" mass="12662">MSTPTRPYMSNGQMLSSPPLTARILTFIDSAYIFLGLYIVSLFSLDAYSAAQQSRFNIQNPDNKNTNRPRWGSSFGKGGGGGGGGGGGPGGPGGPGSGGGRPGGPPKRIGRVDDVRGPECGSCR</sequence>
<dbReference type="EMBL" id="PDNA01000084">
    <property type="protein sequence ID" value="PGH15260.1"/>
    <property type="molecule type" value="Genomic_DNA"/>
</dbReference>